<evidence type="ECO:0000313" key="2">
    <source>
        <dbReference type="Proteomes" id="UP001283341"/>
    </source>
</evidence>
<evidence type="ECO:0008006" key="3">
    <source>
        <dbReference type="Google" id="ProtNLM"/>
    </source>
</evidence>
<dbReference type="PROSITE" id="PS51257">
    <property type="entry name" value="PROKAR_LIPOPROTEIN"/>
    <property type="match status" value="1"/>
</dbReference>
<dbReference type="EMBL" id="JAUEDM010000002">
    <property type="protein sequence ID" value="KAK3325970.1"/>
    <property type="molecule type" value="Genomic_DNA"/>
</dbReference>
<organism evidence="1 2">
    <name type="scientific">Apodospora peruviana</name>
    <dbReference type="NCBI Taxonomy" id="516989"/>
    <lineage>
        <taxon>Eukaryota</taxon>
        <taxon>Fungi</taxon>
        <taxon>Dikarya</taxon>
        <taxon>Ascomycota</taxon>
        <taxon>Pezizomycotina</taxon>
        <taxon>Sordariomycetes</taxon>
        <taxon>Sordariomycetidae</taxon>
        <taxon>Sordariales</taxon>
        <taxon>Lasiosphaeriaceae</taxon>
        <taxon>Apodospora</taxon>
    </lineage>
</organism>
<dbReference type="PANTHER" id="PTHR36182">
    <property type="entry name" value="PROTEIN, PUTATIVE (AFU_ORTHOLOGUE AFUA_6G10930)-RELATED"/>
    <property type="match status" value="1"/>
</dbReference>
<reference evidence="1" key="1">
    <citation type="journal article" date="2023" name="Mol. Phylogenet. Evol.">
        <title>Genome-scale phylogeny and comparative genomics of the fungal order Sordariales.</title>
        <authorList>
            <person name="Hensen N."/>
            <person name="Bonometti L."/>
            <person name="Westerberg I."/>
            <person name="Brannstrom I.O."/>
            <person name="Guillou S."/>
            <person name="Cros-Aarteil S."/>
            <person name="Calhoun S."/>
            <person name="Haridas S."/>
            <person name="Kuo A."/>
            <person name="Mondo S."/>
            <person name="Pangilinan J."/>
            <person name="Riley R."/>
            <person name="LaButti K."/>
            <person name="Andreopoulos B."/>
            <person name="Lipzen A."/>
            <person name="Chen C."/>
            <person name="Yan M."/>
            <person name="Daum C."/>
            <person name="Ng V."/>
            <person name="Clum A."/>
            <person name="Steindorff A."/>
            <person name="Ohm R.A."/>
            <person name="Martin F."/>
            <person name="Silar P."/>
            <person name="Natvig D.O."/>
            <person name="Lalanne C."/>
            <person name="Gautier V."/>
            <person name="Ament-Velasquez S.L."/>
            <person name="Kruys A."/>
            <person name="Hutchinson M.I."/>
            <person name="Powell A.J."/>
            <person name="Barry K."/>
            <person name="Miller A.N."/>
            <person name="Grigoriev I.V."/>
            <person name="Debuchy R."/>
            <person name="Gladieux P."/>
            <person name="Hiltunen Thoren M."/>
            <person name="Johannesson H."/>
        </authorList>
    </citation>
    <scope>NUCLEOTIDE SEQUENCE</scope>
    <source>
        <strain evidence="1">CBS 118394</strain>
    </source>
</reference>
<evidence type="ECO:0000313" key="1">
    <source>
        <dbReference type="EMBL" id="KAK3325970.1"/>
    </source>
</evidence>
<proteinExistence type="predicted"/>
<dbReference type="Gene3D" id="2.70.50.70">
    <property type="match status" value="1"/>
</dbReference>
<keyword evidence="2" id="KW-1185">Reference proteome</keyword>
<gene>
    <name evidence="1" type="ORF">B0H66DRAFT_637324</name>
</gene>
<dbReference type="PANTHER" id="PTHR36182:SF2">
    <property type="entry name" value="LYTIC POLYSACCHARIDE MONOOXYGENASE"/>
    <property type="match status" value="1"/>
</dbReference>
<name>A0AAE0MBD2_9PEZI</name>
<dbReference type="AlphaFoldDB" id="A0AAE0MBD2"/>
<sequence length="320" mass="33851">MHDRGRLSYPCHGRINDTVQRHGISPPLGGSCSFGVTYKGEPYSKNPENWKTIFTIIGGCPGEVTATPCNLEDQEFFRGMDPNGNPDSVHCGDDKGLNCIRQFDIPIPAELPNGKATFAWIWFNEKTKDELYMDCAPIEITGGRDDLTPEASSEFVDSLPSMFLANIPGFTNYSTSKTGDHGVFNIPNPGNGTGASPPPLPPVQVPAPTPTSGFVTIVTTSTAATSTPADEEEVPFSTVPVITLISEDPQTAQPTGVAVGEAGAVSCGSVPAGEVLCISDSVFGICGGDGNAIPQQLSVDQVCKDVHVYYRGTGGKVRLR</sequence>
<protein>
    <recommendedName>
        <fullName evidence="3">Lytic polysaccharide monooxygenase</fullName>
    </recommendedName>
</protein>
<comment type="caution">
    <text evidence="1">The sequence shown here is derived from an EMBL/GenBank/DDBJ whole genome shotgun (WGS) entry which is preliminary data.</text>
</comment>
<dbReference type="Proteomes" id="UP001283341">
    <property type="component" value="Unassembled WGS sequence"/>
</dbReference>
<accession>A0AAE0MBD2</accession>
<reference evidence="1" key="2">
    <citation type="submission" date="2023-06" db="EMBL/GenBank/DDBJ databases">
        <authorList>
            <consortium name="Lawrence Berkeley National Laboratory"/>
            <person name="Haridas S."/>
            <person name="Hensen N."/>
            <person name="Bonometti L."/>
            <person name="Westerberg I."/>
            <person name="Brannstrom I.O."/>
            <person name="Guillou S."/>
            <person name="Cros-Aarteil S."/>
            <person name="Calhoun S."/>
            <person name="Kuo A."/>
            <person name="Mondo S."/>
            <person name="Pangilinan J."/>
            <person name="Riley R."/>
            <person name="Labutti K."/>
            <person name="Andreopoulos B."/>
            <person name="Lipzen A."/>
            <person name="Chen C."/>
            <person name="Yanf M."/>
            <person name="Daum C."/>
            <person name="Ng V."/>
            <person name="Clum A."/>
            <person name="Steindorff A."/>
            <person name="Ohm R."/>
            <person name="Martin F."/>
            <person name="Silar P."/>
            <person name="Natvig D."/>
            <person name="Lalanne C."/>
            <person name="Gautier V."/>
            <person name="Ament-Velasquez S.L."/>
            <person name="Kruys A."/>
            <person name="Hutchinson M.I."/>
            <person name="Powell A.J."/>
            <person name="Barry K."/>
            <person name="Miller A.N."/>
            <person name="Grigoriev I.V."/>
            <person name="Debuchy R."/>
            <person name="Gladieux P."/>
            <person name="Thoren M.H."/>
            <person name="Johannesson H."/>
        </authorList>
    </citation>
    <scope>NUCLEOTIDE SEQUENCE</scope>
    <source>
        <strain evidence="1">CBS 118394</strain>
    </source>
</reference>